<feature type="binding site" evidence="12">
    <location>
        <position position="408"/>
    </location>
    <ligand>
        <name>L-serine</name>
        <dbReference type="ChEBI" id="CHEBI:33384"/>
    </ligand>
</feature>
<dbReference type="AlphaFoldDB" id="A0A193GAM8"/>
<protein>
    <recommendedName>
        <fullName evidence="12">Serine--tRNA ligase</fullName>
        <ecNumber evidence="12">6.1.1.11</ecNumber>
    </recommendedName>
    <alternativeName>
        <fullName evidence="12">Seryl-tRNA synthetase</fullName>
        <shortName evidence="12">SerRS</shortName>
    </alternativeName>
    <alternativeName>
        <fullName evidence="12">Seryl-tRNA(Ser/Sec) synthetase</fullName>
    </alternativeName>
</protein>
<comment type="similarity">
    <text evidence="3 12">Belongs to the class-II aminoacyl-tRNA synthetase family. Type-1 seryl-tRNA synthetase subfamily.</text>
</comment>
<accession>A0A193GAM8</accession>
<dbReference type="GO" id="GO:0005524">
    <property type="term" value="F:ATP binding"/>
    <property type="evidence" value="ECO:0007669"/>
    <property type="project" value="UniProtKB-UniRule"/>
</dbReference>
<evidence type="ECO:0000256" key="8">
    <source>
        <dbReference type="ARBA" id="ARBA00022917"/>
    </source>
</evidence>
<dbReference type="GO" id="GO:0004828">
    <property type="term" value="F:serine-tRNA ligase activity"/>
    <property type="evidence" value="ECO:0007669"/>
    <property type="project" value="UniProtKB-UniRule"/>
</dbReference>
<evidence type="ECO:0000256" key="13">
    <source>
        <dbReference type="PIRSR" id="PIRSR001529-1"/>
    </source>
</evidence>
<dbReference type="OrthoDB" id="9804647at2"/>
<dbReference type="Gene3D" id="1.10.287.40">
    <property type="entry name" value="Serine-tRNA synthetase, tRNA binding domain"/>
    <property type="match status" value="1"/>
</dbReference>
<dbReference type="InterPro" id="IPR002317">
    <property type="entry name" value="Ser-tRNA-ligase_type_1"/>
</dbReference>
<evidence type="ECO:0000256" key="12">
    <source>
        <dbReference type="HAMAP-Rule" id="MF_00176"/>
    </source>
</evidence>
<gene>
    <name evidence="12" type="primary">serS</name>
    <name evidence="17" type="ORF">BAU07_06970</name>
</gene>
<dbReference type="Pfam" id="PF00587">
    <property type="entry name" value="tRNA-synt_2b"/>
    <property type="match status" value="1"/>
</dbReference>
<dbReference type="PRINTS" id="PR00981">
    <property type="entry name" value="TRNASYNTHSER"/>
</dbReference>
<keyword evidence="9 12" id="KW-0030">Aminoacyl-tRNA synthetase</keyword>
<proteinExistence type="inferred from homology"/>
<dbReference type="InterPro" id="IPR010978">
    <property type="entry name" value="tRNA-bd_arm"/>
</dbReference>
<dbReference type="RefSeq" id="WP_066655294.1">
    <property type="nucleotide sequence ID" value="NZ_CBCSCL010000008.1"/>
</dbReference>
<dbReference type="InterPro" id="IPR015866">
    <property type="entry name" value="Ser-tRNA-synth_1_N"/>
</dbReference>
<dbReference type="PANTHER" id="PTHR43697">
    <property type="entry name" value="SERYL-TRNA SYNTHETASE"/>
    <property type="match status" value="1"/>
</dbReference>
<evidence type="ECO:0000256" key="10">
    <source>
        <dbReference type="ARBA" id="ARBA00047929"/>
    </source>
</evidence>
<reference evidence="17 18" key="1">
    <citation type="submission" date="2016-06" db="EMBL/GenBank/DDBJ databases">
        <title>Complete genome sequences of Bordetella bronchialis and Bordetella flabilis.</title>
        <authorList>
            <person name="LiPuma J.J."/>
            <person name="Spilker T."/>
        </authorList>
    </citation>
    <scope>NUCLEOTIDE SEQUENCE [LARGE SCALE GENOMIC DNA]</scope>
    <source>
        <strain evidence="17 18">AU10664</strain>
    </source>
</reference>
<evidence type="ECO:0000259" key="16">
    <source>
        <dbReference type="PROSITE" id="PS50862"/>
    </source>
</evidence>
<feature type="binding site" evidence="13">
    <location>
        <position position="406"/>
    </location>
    <ligand>
        <name>L-serine</name>
        <dbReference type="ChEBI" id="CHEBI:33384"/>
    </ligand>
</feature>
<evidence type="ECO:0000256" key="15">
    <source>
        <dbReference type="SAM" id="Coils"/>
    </source>
</evidence>
<dbReference type="GO" id="GO:0006434">
    <property type="term" value="P:seryl-tRNA aminoacylation"/>
    <property type="evidence" value="ECO:0007669"/>
    <property type="project" value="UniProtKB-UniRule"/>
</dbReference>
<evidence type="ECO:0000256" key="1">
    <source>
        <dbReference type="ARBA" id="ARBA00004496"/>
    </source>
</evidence>
<keyword evidence="15" id="KW-0175">Coiled coil</keyword>
<dbReference type="PANTHER" id="PTHR43697:SF1">
    <property type="entry name" value="SERINE--TRNA LIGASE"/>
    <property type="match status" value="1"/>
</dbReference>
<dbReference type="Gene3D" id="3.30.930.10">
    <property type="entry name" value="Bira Bifunctional Protein, Domain 2"/>
    <property type="match status" value="1"/>
</dbReference>
<evidence type="ECO:0000256" key="5">
    <source>
        <dbReference type="ARBA" id="ARBA00022598"/>
    </source>
</evidence>
<feature type="binding site" evidence="12 14">
    <location>
        <begin position="286"/>
        <end position="288"/>
    </location>
    <ligand>
        <name>ATP</name>
        <dbReference type="ChEBI" id="CHEBI:30616"/>
    </ligand>
</feature>
<comment type="catalytic activity">
    <reaction evidence="11 12">
        <text>tRNA(Ser) + L-serine + ATP = L-seryl-tRNA(Ser) + AMP + diphosphate + H(+)</text>
        <dbReference type="Rhea" id="RHEA:12292"/>
        <dbReference type="Rhea" id="RHEA-COMP:9669"/>
        <dbReference type="Rhea" id="RHEA-COMP:9703"/>
        <dbReference type="ChEBI" id="CHEBI:15378"/>
        <dbReference type="ChEBI" id="CHEBI:30616"/>
        <dbReference type="ChEBI" id="CHEBI:33019"/>
        <dbReference type="ChEBI" id="CHEBI:33384"/>
        <dbReference type="ChEBI" id="CHEBI:78442"/>
        <dbReference type="ChEBI" id="CHEBI:78533"/>
        <dbReference type="ChEBI" id="CHEBI:456215"/>
        <dbReference type="EC" id="6.1.1.11"/>
    </reaction>
</comment>
<dbReference type="CDD" id="cd00770">
    <property type="entry name" value="SerRS_core"/>
    <property type="match status" value="1"/>
</dbReference>
<feature type="binding site" evidence="12">
    <location>
        <begin position="255"/>
        <end position="257"/>
    </location>
    <ligand>
        <name>L-serine</name>
        <dbReference type="ChEBI" id="CHEBI:33384"/>
    </ligand>
</feature>
<comment type="function">
    <text evidence="12">Catalyzes the attachment of serine to tRNA(Ser). Is also able to aminoacylate tRNA(Sec) with serine, to form the misacylated tRNA L-seryl-tRNA(Sec), which will be further converted into selenocysteinyl-tRNA(Sec).</text>
</comment>
<comment type="pathway">
    <text evidence="2 12">Aminoacyl-tRNA biosynthesis; selenocysteinyl-tRNA(Sec) biosynthesis; L-seryl-tRNA(Sec) from L-serine and tRNA(Sec): step 1/1.</text>
</comment>
<comment type="subunit">
    <text evidence="12">Homodimer. The tRNA molecule binds across the dimer.</text>
</comment>
<evidence type="ECO:0000313" key="18">
    <source>
        <dbReference type="Proteomes" id="UP000091926"/>
    </source>
</evidence>
<dbReference type="PIRSF" id="PIRSF001529">
    <property type="entry name" value="Ser-tRNA-synth_IIa"/>
    <property type="match status" value="1"/>
</dbReference>
<evidence type="ECO:0000256" key="14">
    <source>
        <dbReference type="PIRSR" id="PIRSR001529-2"/>
    </source>
</evidence>
<keyword evidence="6 12" id="KW-0547">Nucleotide-binding</keyword>
<dbReference type="NCBIfam" id="TIGR00414">
    <property type="entry name" value="serS"/>
    <property type="match status" value="1"/>
</dbReference>
<keyword evidence="7 12" id="KW-0067">ATP-binding</keyword>
<feature type="binding site" evidence="13">
    <location>
        <position position="286"/>
    </location>
    <ligand>
        <name>L-serine</name>
        <dbReference type="ChEBI" id="CHEBI:33384"/>
    </ligand>
</feature>
<comment type="subcellular location">
    <subcellularLocation>
        <location evidence="1 12">Cytoplasm</location>
    </subcellularLocation>
</comment>
<feature type="binding site" evidence="13">
    <location>
        <position position="255"/>
    </location>
    <ligand>
        <name>L-serine</name>
        <dbReference type="ChEBI" id="CHEBI:33384"/>
    </ligand>
</feature>
<organism evidence="17 18">
    <name type="scientific">Bordetella flabilis</name>
    <dbReference type="NCBI Taxonomy" id="463014"/>
    <lineage>
        <taxon>Bacteria</taxon>
        <taxon>Pseudomonadati</taxon>
        <taxon>Pseudomonadota</taxon>
        <taxon>Betaproteobacteria</taxon>
        <taxon>Burkholderiales</taxon>
        <taxon>Alcaligenaceae</taxon>
        <taxon>Bordetella</taxon>
    </lineage>
</organism>
<dbReference type="SUPFAM" id="SSF46589">
    <property type="entry name" value="tRNA-binding arm"/>
    <property type="match status" value="1"/>
</dbReference>
<keyword evidence="18" id="KW-1185">Reference proteome</keyword>
<evidence type="ECO:0000256" key="11">
    <source>
        <dbReference type="ARBA" id="ARBA00048823"/>
    </source>
</evidence>
<feature type="binding site" evidence="12 14">
    <location>
        <begin position="373"/>
        <end position="376"/>
    </location>
    <ligand>
        <name>ATP</name>
        <dbReference type="ChEBI" id="CHEBI:30616"/>
    </ligand>
</feature>
<dbReference type="InterPro" id="IPR045864">
    <property type="entry name" value="aa-tRNA-synth_II/BPL/LPL"/>
</dbReference>
<evidence type="ECO:0000313" key="17">
    <source>
        <dbReference type="EMBL" id="ANN76890.1"/>
    </source>
</evidence>
<dbReference type="Pfam" id="PF02403">
    <property type="entry name" value="Seryl_tRNA_N"/>
    <property type="match status" value="1"/>
</dbReference>
<comment type="catalytic activity">
    <reaction evidence="10 12">
        <text>tRNA(Sec) + L-serine + ATP = L-seryl-tRNA(Sec) + AMP + diphosphate + H(+)</text>
        <dbReference type="Rhea" id="RHEA:42580"/>
        <dbReference type="Rhea" id="RHEA-COMP:9742"/>
        <dbReference type="Rhea" id="RHEA-COMP:10128"/>
        <dbReference type="ChEBI" id="CHEBI:15378"/>
        <dbReference type="ChEBI" id="CHEBI:30616"/>
        <dbReference type="ChEBI" id="CHEBI:33019"/>
        <dbReference type="ChEBI" id="CHEBI:33384"/>
        <dbReference type="ChEBI" id="CHEBI:78442"/>
        <dbReference type="ChEBI" id="CHEBI:78533"/>
        <dbReference type="ChEBI" id="CHEBI:456215"/>
        <dbReference type="EC" id="6.1.1.11"/>
    </reaction>
</comment>
<evidence type="ECO:0000256" key="6">
    <source>
        <dbReference type="ARBA" id="ARBA00022741"/>
    </source>
</evidence>
<dbReference type="KEGG" id="bfz:BAU07_06970"/>
<dbReference type="EC" id="6.1.1.11" evidence="12"/>
<keyword evidence="8 12" id="KW-0648">Protein biosynthesis</keyword>
<evidence type="ECO:0000256" key="3">
    <source>
        <dbReference type="ARBA" id="ARBA00010728"/>
    </source>
</evidence>
<feature type="domain" description="Aminoacyl-transfer RNA synthetases class-II family profile" evidence="16">
    <location>
        <begin position="146"/>
        <end position="433"/>
    </location>
</feature>
<dbReference type="EMBL" id="CP016172">
    <property type="protein sequence ID" value="ANN76890.1"/>
    <property type="molecule type" value="Genomic_DNA"/>
</dbReference>
<dbReference type="InterPro" id="IPR002314">
    <property type="entry name" value="aa-tRNA-synt_IIb"/>
</dbReference>
<feature type="binding site" evidence="12 13">
    <location>
        <position position="309"/>
    </location>
    <ligand>
        <name>L-serine</name>
        <dbReference type="ChEBI" id="CHEBI:33384"/>
    </ligand>
</feature>
<keyword evidence="4 12" id="KW-0963">Cytoplasm</keyword>
<dbReference type="InterPro" id="IPR042103">
    <property type="entry name" value="SerRS_1_N_sf"/>
</dbReference>
<dbReference type="HAMAP" id="MF_00176">
    <property type="entry name" value="Ser_tRNA_synth_type1"/>
    <property type="match status" value="1"/>
</dbReference>
<dbReference type="PROSITE" id="PS50862">
    <property type="entry name" value="AA_TRNA_LIGASE_II"/>
    <property type="match status" value="1"/>
</dbReference>
<evidence type="ECO:0000256" key="2">
    <source>
        <dbReference type="ARBA" id="ARBA00005045"/>
    </source>
</evidence>
<dbReference type="InterPro" id="IPR006195">
    <property type="entry name" value="aa-tRNA-synth_II"/>
</dbReference>
<dbReference type="InterPro" id="IPR033729">
    <property type="entry name" value="SerRS_core"/>
</dbReference>
<dbReference type="STRING" id="463014.BAU07_06970"/>
<name>A0A193GAM8_9BORD</name>
<comment type="caution">
    <text evidence="12">Lacks conserved residue(s) required for the propagation of feature annotation.</text>
</comment>
<sequence>MLDPTLLRKDLQTVVDRLKTRGVQFDMERFNALESRRKSVQTETESLQARRNALAKQIGQLKAQGQDASAVMAESQALPGRLKELEEELAGLQEALTELLRVVPNLPHPSVPVGASSDDNVEVRRWIPGAAAPDGNPAPLPFEPRDHVAVGEALGLDFDLAAKLSGARFSFMRGQAARLHRALAQFMLDLHTGQHGYTECYTPYIVNSSTLYGVGQLPKFKDDMFWVTKGGGDDDPREDAQGRPYVREDQYLISTSEVTLTSVARDTILADADLPMKLTAHTPCFRSEAGSGGRDTRGMIRQHQFDKVEMVQIVRPETSYDALDEMVGHAERVLQLLGLPYRVMLLCTGDMGFNSAKTYDLEVWLPAQNAWREISSVSNCENFQARRMQGRFRNAAGKPEFVHTLNGSGLAVGRAMVAVLENCQQADGSVLVPEVLQPYMGGLSVLRP</sequence>
<dbReference type="GO" id="GO:0005737">
    <property type="term" value="C:cytoplasm"/>
    <property type="evidence" value="ECO:0007669"/>
    <property type="project" value="UniProtKB-SubCell"/>
</dbReference>
<dbReference type="Proteomes" id="UP000091926">
    <property type="component" value="Chromosome"/>
</dbReference>
<keyword evidence="5 12" id="KW-0436">Ligase</keyword>
<evidence type="ECO:0000256" key="7">
    <source>
        <dbReference type="ARBA" id="ARBA00022840"/>
    </source>
</evidence>
<evidence type="ECO:0000256" key="4">
    <source>
        <dbReference type="ARBA" id="ARBA00022490"/>
    </source>
</evidence>
<feature type="coiled-coil region" evidence="15">
    <location>
        <begin position="30"/>
        <end position="102"/>
    </location>
</feature>
<dbReference type="SUPFAM" id="SSF55681">
    <property type="entry name" value="Class II aaRS and biotin synthetases"/>
    <property type="match status" value="1"/>
</dbReference>
<evidence type="ECO:0000256" key="9">
    <source>
        <dbReference type="ARBA" id="ARBA00023146"/>
    </source>
</evidence>
<dbReference type="UniPathway" id="UPA00906">
    <property type="reaction ID" value="UER00895"/>
</dbReference>
<dbReference type="GO" id="GO:0016260">
    <property type="term" value="P:selenocysteine biosynthetic process"/>
    <property type="evidence" value="ECO:0007669"/>
    <property type="project" value="UniProtKB-UniRule"/>
</dbReference>
<comment type="domain">
    <text evidence="12">Consists of two distinct domains, a catalytic core and a N-terminal extension that is involved in tRNA binding.</text>
</comment>